<dbReference type="InterPro" id="IPR052909">
    <property type="entry name" value="Transposase_6_like"/>
</dbReference>
<dbReference type="InterPro" id="IPR025161">
    <property type="entry name" value="IS402-like_dom"/>
</dbReference>
<reference evidence="2 3" key="1">
    <citation type="submission" date="2014-09" db="EMBL/GenBank/DDBJ databases">
        <title>High-quality draft genome sequence of Kocuria marina SO9-6, an actinobacterium isolated from a copper mine.</title>
        <authorList>
            <person name="Castro D.B."/>
            <person name="Pereira L.B."/>
            <person name="Silva M.V."/>
            <person name="Silva B.P."/>
            <person name="Zanardi B.R."/>
            <person name="Carlos C."/>
            <person name="Belgini D.R."/>
            <person name="Limache E.G."/>
            <person name="Lacerda G.V."/>
            <person name="Nery M.B."/>
            <person name="Gomes M.B."/>
            <person name="Souza S."/>
            <person name="Silva T.M."/>
            <person name="Rodrigues V.D."/>
            <person name="Paulino L.C."/>
            <person name="Vicentini R."/>
            <person name="Ferraz L.F."/>
            <person name="Ottoboni L.M."/>
        </authorList>
    </citation>
    <scope>NUCLEOTIDE SEQUENCE [LARGE SCALE GENOMIC DNA]</scope>
    <source>
        <strain evidence="2 3">SO9-6</strain>
    </source>
</reference>
<organism evidence="2 3">
    <name type="scientific">Kocuria marina</name>
    <dbReference type="NCBI Taxonomy" id="223184"/>
    <lineage>
        <taxon>Bacteria</taxon>
        <taxon>Bacillati</taxon>
        <taxon>Actinomycetota</taxon>
        <taxon>Actinomycetes</taxon>
        <taxon>Micrococcales</taxon>
        <taxon>Micrococcaceae</taxon>
        <taxon>Kocuria</taxon>
    </lineage>
</organism>
<dbReference type="Pfam" id="PF13340">
    <property type="entry name" value="DUF4096"/>
    <property type="match status" value="1"/>
</dbReference>
<dbReference type="Proteomes" id="UP000030664">
    <property type="component" value="Unassembled WGS sequence"/>
</dbReference>
<gene>
    <name evidence="2" type="ORF">AS25_08535</name>
</gene>
<dbReference type="eggNOG" id="COG3293">
    <property type="taxonomic scope" value="Bacteria"/>
</dbReference>
<dbReference type="EMBL" id="JROM01000032">
    <property type="protein sequence ID" value="KHE74166.1"/>
    <property type="molecule type" value="Genomic_DNA"/>
</dbReference>
<dbReference type="AlphaFoldDB" id="A0A0B0D846"/>
<feature type="domain" description="Insertion element IS402-like" evidence="1">
    <location>
        <begin position="3"/>
        <end position="80"/>
    </location>
</feature>
<sequence length="112" mass="12751">MVDDQLWELVSPLIPPQPPPRGPGGRPRIDDRVALEGILFVLHTGCRWRDLPPELGCGSGHTAWRRLRHWQEAGVWEKLHQRVLDELSEEQMLDWSRGSIDSVSVRAKRGAS</sequence>
<name>A0A0B0D846_9MICC</name>
<evidence type="ECO:0000313" key="2">
    <source>
        <dbReference type="EMBL" id="KHE74166.1"/>
    </source>
</evidence>
<dbReference type="PANTHER" id="PTHR46637">
    <property type="entry name" value="TIS1421-TRANSPOSASE PROTEIN A"/>
    <property type="match status" value="1"/>
</dbReference>
<accession>A0A0B0D846</accession>
<protein>
    <submittedName>
        <fullName evidence="2">Transposase</fullName>
    </submittedName>
</protein>
<dbReference type="PANTHER" id="PTHR46637:SF1">
    <property type="entry name" value="BLL5188 PROTEIN"/>
    <property type="match status" value="1"/>
</dbReference>
<evidence type="ECO:0000259" key="1">
    <source>
        <dbReference type="Pfam" id="PF13340"/>
    </source>
</evidence>
<dbReference type="NCBIfam" id="NF033580">
    <property type="entry name" value="transpos_IS5_3"/>
    <property type="match status" value="1"/>
</dbReference>
<evidence type="ECO:0000313" key="3">
    <source>
        <dbReference type="Proteomes" id="UP000030664"/>
    </source>
</evidence>
<dbReference type="STRING" id="223184.AS25_08535"/>
<comment type="caution">
    <text evidence="2">The sequence shown here is derived from an EMBL/GenBank/DDBJ whole genome shotgun (WGS) entry which is preliminary data.</text>
</comment>
<proteinExistence type="predicted"/>